<evidence type="ECO:0000256" key="1">
    <source>
        <dbReference type="ARBA" id="ARBA00000085"/>
    </source>
</evidence>
<dbReference type="FunFam" id="1.10.287.130:FF:000001">
    <property type="entry name" value="Two-component sensor histidine kinase"/>
    <property type="match status" value="1"/>
</dbReference>
<keyword evidence="3" id="KW-0597">Phosphoprotein</keyword>
<evidence type="ECO:0000256" key="4">
    <source>
        <dbReference type="ARBA" id="ARBA00022679"/>
    </source>
</evidence>
<evidence type="ECO:0000256" key="3">
    <source>
        <dbReference type="ARBA" id="ARBA00022553"/>
    </source>
</evidence>
<dbReference type="SUPFAM" id="SSF47384">
    <property type="entry name" value="Homodimeric domain of signal transducing histidine kinase"/>
    <property type="match status" value="1"/>
</dbReference>
<reference evidence="11" key="2">
    <citation type="journal article" date="2019" name="Int. J. Syst. Evol. Microbiol.">
        <title>The Global Catalogue of Microorganisms (GCM) 10K type strain sequencing project: providing services to taxonomists for standard genome sequencing and annotation.</title>
        <authorList>
            <consortium name="The Broad Institute Genomics Platform"/>
            <consortium name="The Broad Institute Genome Sequencing Center for Infectious Disease"/>
            <person name="Wu L."/>
            <person name="Ma J."/>
        </authorList>
    </citation>
    <scope>NUCLEOTIDE SEQUENCE [LARGE SCALE GENOMIC DNA]</scope>
    <source>
        <strain evidence="11">CGMCC 1.15931</strain>
    </source>
</reference>
<dbReference type="AlphaFoldDB" id="A0A6I3T805"/>
<organism evidence="9 10">
    <name type="scientific">Pseudoduganella buxea</name>
    <dbReference type="NCBI Taxonomy" id="1949069"/>
    <lineage>
        <taxon>Bacteria</taxon>
        <taxon>Pseudomonadati</taxon>
        <taxon>Pseudomonadota</taxon>
        <taxon>Betaproteobacteria</taxon>
        <taxon>Burkholderiales</taxon>
        <taxon>Oxalobacteraceae</taxon>
        <taxon>Telluria group</taxon>
        <taxon>Pseudoduganella</taxon>
    </lineage>
</organism>
<evidence type="ECO:0000313" key="8">
    <source>
        <dbReference type="EMBL" id="GGC25725.1"/>
    </source>
</evidence>
<reference evidence="8" key="4">
    <citation type="submission" date="2024-05" db="EMBL/GenBank/DDBJ databases">
        <authorList>
            <person name="Sun Q."/>
            <person name="Zhou Y."/>
        </authorList>
    </citation>
    <scope>NUCLEOTIDE SEQUENCE</scope>
    <source>
        <strain evidence="8">CGMCC 1.15931</strain>
    </source>
</reference>
<dbReference type="InterPro" id="IPR003661">
    <property type="entry name" value="HisK_dim/P_dom"/>
</dbReference>
<proteinExistence type="predicted"/>
<keyword evidence="11" id="KW-1185">Reference proteome</keyword>
<dbReference type="GO" id="GO:0000155">
    <property type="term" value="F:phosphorelay sensor kinase activity"/>
    <property type="evidence" value="ECO:0007669"/>
    <property type="project" value="InterPro"/>
</dbReference>
<sequence length="139" mass="15612">MGGLPIGAASDITQRKLAEERLKDGEQRKDEFLAMLAHELRNPLAPISSAAELLRMAVLDRTRVQQTSEVIIRQIKHMTSLVDDLMDVSRVSRGLVNLDKAPLDMRQIVNEAVEQQTPLIQARRHHLRLHLVPGSTEVP</sequence>
<gene>
    <name evidence="8" type="ORF">GCM10011572_53830</name>
    <name evidence="9" type="ORF">GM672_27780</name>
</gene>
<dbReference type="RefSeq" id="WP_170300288.1">
    <property type="nucleotide sequence ID" value="NZ_BMKG01000071.1"/>
</dbReference>
<evidence type="ECO:0000313" key="10">
    <source>
        <dbReference type="Proteomes" id="UP000430634"/>
    </source>
</evidence>
<reference evidence="8" key="1">
    <citation type="journal article" date="2014" name="Int. J. Syst. Evol. Microbiol.">
        <title>Complete genome of a new Firmicutes species belonging to the dominant human colonic microbiota ('Ruminococcus bicirculans') reveals two chromosomes and a selective capacity to utilize plant glucans.</title>
        <authorList>
            <consortium name="NISC Comparative Sequencing Program"/>
            <person name="Wegmann U."/>
            <person name="Louis P."/>
            <person name="Goesmann A."/>
            <person name="Henrissat B."/>
            <person name="Duncan S.H."/>
            <person name="Flint H.J."/>
        </authorList>
    </citation>
    <scope>NUCLEOTIDE SEQUENCE</scope>
    <source>
        <strain evidence="8">CGMCC 1.15931</strain>
    </source>
</reference>
<dbReference type="EC" id="2.7.13.3" evidence="2"/>
<keyword evidence="6" id="KW-0902">Two-component regulatory system</keyword>
<evidence type="ECO:0000256" key="6">
    <source>
        <dbReference type="ARBA" id="ARBA00023012"/>
    </source>
</evidence>
<dbReference type="Proteomes" id="UP000622638">
    <property type="component" value="Unassembled WGS sequence"/>
</dbReference>
<dbReference type="InterPro" id="IPR005467">
    <property type="entry name" value="His_kinase_dom"/>
</dbReference>
<dbReference type="InterPro" id="IPR036097">
    <property type="entry name" value="HisK_dim/P_sf"/>
</dbReference>
<dbReference type="Pfam" id="PF00512">
    <property type="entry name" value="HisKA"/>
    <property type="match status" value="1"/>
</dbReference>
<comment type="caution">
    <text evidence="9">The sequence shown here is derived from an EMBL/GenBank/DDBJ whole genome shotgun (WGS) entry which is preliminary data.</text>
</comment>
<dbReference type="PANTHER" id="PTHR43547:SF2">
    <property type="entry name" value="HYBRID SIGNAL TRANSDUCTION HISTIDINE KINASE C"/>
    <property type="match status" value="1"/>
</dbReference>
<protein>
    <recommendedName>
        <fullName evidence="2">histidine kinase</fullName>
        <ecNumber evidence="2">2.7.13.3</ecNumber>
    </recommendedName>
</protein>
<dbReference type="Proteomes" id="UP000430634">
    <property type="component" value="Unassembled WGS sequence"/>
</dbReference>
<evidence type="ECO:0000313" key="9">
    <source>
        <dbReference type="EMBL" id="MTV56512.1"/>
    </source>
</evidence>
<keyword evidence="4" id="KW-0808">Transferase</keyword>
<reference evidence="9 10" key="3">
    <citation type="submission" date="2019-11" db="EMBL/GenBank/DDBJ databases">
        <title>Type strains purchased from KCTC, JCM and DSMZ.</title>
        <authorList>
            <person name="Lu H."/>
        </authorList>
    </citation>
    <scope>NUCLEOTIDE SEQUENCE [LARGE SCALE GENOMIC DNA]</scope>
    <source>
        <strain evidence="9 10">KCTC 52429</strain>
    </source>
</reference>
<evidence type="ECO:0000256" key="2">
    <source>
        <dbReference type="ARBA" id="ARBA00012438"/>
    </source>
</evidence>
<dbReference type="SMART" id="SM00388">
    <property type="entry name" value="HisKA"/>
    <property type="match status" value="1"/>
</dbReference>
<dbReference type="Gene3D" id="1.10.287.130">
    <property type="match status" value="1"/>
</dbReference>
<feature type="domain" description="Histidine kinase" evidence="7">
    <location>
        <begin position="35"/>
        <end position="139"/>
    </location>
</feature>
<dbReference type="CDD" id="cd00082">
    <property type="entry name" value="HisKA"/>
    <property type="match status" value="1"/>
</dbReference>
<evidence type="ECO:0000313" key="11">
    <source>
        <dbReference type="Proteomes" id="UP000622638"/>
    </source>
</evidence>
<name>A0A6I3T805_9BURK</name>
<dbReference type="EMBL" id="WNKZ01000232">
    <property type="protein sequence ID" value="MTV56512.1"/>
    <property type="molecule type" value="Genomic_DNA"/>
</dbReference>
<comment type="catalytic activity">
    <reaction evidence="1">
        <text>ATP + protein L-histidine = ADP + protein N-phospho-L-histidine.</text>
        <dbReference type="EC" id="2.7.13.3"/>
    </reaction>
</comment>
<dbReference type="PROSITE" id="PS50109">
    <property type="entry name" value="HIS_KIN"/>
    <property type="match status" value="1"/>
</dbReference>
<evidence type="ECO:0000256" key="5">
    <source>
        <dbReference type="ARBA" id="ARBA00022777"/>
    </source>
</evidence>
<accession>A0A6I3T805</accession>
<evidence type="ECO:0000259" key="7">
    <source>
        <dbReference type="PROSITE" id="PS50109"/>
    </source>
</evidence>
<keyword evidence="5" id="KW-0418">Kinase</keyword>
<dbReference type="PANTHER" id="PTHR43547">
    <property type="entry name" value="TWO-COMPONENT HISTIDINE KINASE"/>
    <property type="match status" value="1"/>
</dbReference>
<dbReference type="EMBL" id="BMKG01000071">
    <property type="protein sequence ID" value="GGC25725.1"/>
    <property type="molecule type" value="Genomic_DNA"/>
</dbReference>